<evidence type="ECO:0000313" key="2">
    <source>
        <dbReference type="EMBL" id="HFX13665.1"/>
    </source>
</evidence>
<dbReference type="GO" id="GO:0051607">
    <property type="term" value="P:defense response to virus"/>
    <property type="evidence" value="ECO:0007669"/>
    <property type="project" value="UniProtKB-KW"/>
</dbReference>
<dbReference type="Pfam" id="PF09704">
    <property type="entry name" value="Cas_Cas5d"/>
    <property type="match status" value="1"/>
</dbReference>
<organism evidence="2">
    <name type="scientific">Dictyoglomus thermophilum</name>
    <dbReference type="NCBI Taxonomy" id="14"/>
    <lineage>
        <taxon>Bacteria</taxon>
        <taxon>Pseudomonadati</taxon>
        <taxon>Dictyoglomota</taxon>
        <taxon>Dictyoglomia</taxon>
        <taxon>Dictyoglomales</taxon>
        <taxon>Dictyoglomaceae</taxon>
        <taxon>Dictyoglomus</taxon>
    </lineage>
</organism>
<keyword evidence="1" id="KW-0051">Antiviral defense</keyword>
<dbReference type="InterPro" id="IPR021124">
    <property type="entry name" value="CRISPR-assoc_prot_Cas5"/>
</dbReference>
<dbReference type="NCBIfam" id="TIGR02593">
    <property type="entry name" value="CRISPR_cas5"/>
    <property type="match status" value="1"/>
</dbReference>
<dbReference type="NCBIfam" id="TIGR01895">
    <property type="entry name" value="cas_Cas5t"/>
    <property type="match status" value="1"/>
</dbReference>
<reference evidence="2" key="1">
    <citation type="journal article" date="2020" name="mSystems">
        <title>Genome- and Community-Level Interaction Insights into Carbon Utilization and Element Cycling Functions of Hydrothermarchaeota in Hydrothermal Sediment.</title>
        <authorList>
            <person name="Zhou Z."/>
            <person name="Liu Y."/>
            <person name="Xu W."/>
            <person name="Pan J."/>
            <person name="Luo Z.H."/>
            <person name="Li M."/>
        </authorList>
    </citation>
    <scope>NUCLEOTIDE SEQUENCE [LARGE SCALE GENOMIC DNA]</scope>
    <source>
        <strain evidence="2">SpSt-81</strain>
    </source>
</reference>
<evidence type="ECO:0000256" key="1">
    <source>
        <dbReference type="ARBA" id="ARBA00023118"/>
    </source>
</evidence>
<accession>A0A7C3RWM5</accession>
<dbReference type="EMBL" id="DTIN01000017">
    <property type="protein sequence ID" value="HFX13665.1"/>
    <property type="molecule type" value="Genomic_DNA"/>
</dbReference>
<dbReference type="InterPro" id="IPR013422">
    <property type="entry name" value="CRISPR-assoc_prot_Cas5_N"/>
</dbReference>
<dbReference type="GO" id="GO:0043571">
    <property type="term" value="P:maintenance of CRISPR repeat elements"/>
    <property type="evidence" value="ECO:0007669"/>
    <property type="project" value="InterPro"/>
</dbReference>
<protein>
    <submittedName>
        <fullName evidence="2">Type I-B CRISPR-associated protein Cas5</fullName>
    </submittedName>
</protein>
<dbReference type="AlphaFoldDB" id="A0A7C3RWM5"/>
<sequence>MKVLKLKLFQQIANYRKPLSYNFIDTFPLPTYSNVRGWIHNILGAKEYIPMSISIQGIHESIFYDLQTFYKFDDPDKERGTIIPEIRKSVKKSPFYVATLYNVSLIIHISMKSEYLEIIKKNIYNTIPILGRFEDLVRIDEIKMVSVIEKDVDFVYEIKYPIYLKKETVQKNYLVGINYRLPFKYDINQGLRYFELVDAVYVECGTFIDKVFEDEEGDIVELVGDYYE</sequence>
<comment type="caution">
    <text evidence="2">The sequence shown here is derived from an EMBL/GenBank/DDBJ whole genome shotgun (WGS) entry which is preliminary data.</text>
</comment>
<name>A0A7C3RWM5_DICTH</name>
<proteinExistence type="predicted"/>
<dbReference type="InterPro" id="IPR013337">
    <property type="entry name" value="CRISPR-assoc_prot_Cas5_Tneap"/>
</dbReference>
<gene>
    <name evidence="2" type="primary">cas5b</name>
    <name evidence="2" type="ORF">ENW00_05855</name>
</gene>